<dbReference type="Pfam" id="PF13185">
    <property type="entry name" value="GAF_2"/>
    <property type="match status" value="2"/>
</dbReference>
<protein>
    <submittedName>
        <fullName evidence="5">Efflux RND transporter periplasmic adaptor subunit</fullName>
    </submittedName>
</protein>
<evidence type="ECO:0000313" key="5">
    <source>
        <dbReference type="EMBL" id="MBI2677538.1"/>
    </source>
</evidence>
<dbReference type="GO" id="GO:0030313">
    <property type="term" value="C:cell envelope"/>
    <property type="evidence" value="ECO:0007669"/>
    <property type="project" value="UniProtKB-SubCell"/>
</dbReference>
<dbReference type="Pfam" id="PF25973">
    <property type="entry name" value="BSH_CzcB"/>
    <property type="match status" value="1"/>
</dbReference>
<dbReference type="InterPro" id="IPR058792">
    <property type="entry name" value="Beta-barrel_RND_2"/>
</dbReference>
<accession>A0A932A7E4</accession>
<proteinExistence type="inferred from homology"/>
<dbReference type="Gene3D" id="3.30.450.40">
    <property type="match status" value="3"/>
</dbReference>
<dbReference type="SUPFAM" id="SSF55781">
    <property type="entry name" value="GAF domain-like"/>
    <property type="match status" value="3"/>
</dbReference>
<dbReference type="Proteomes" id="UP000779809">
    <property type="component" value="Unassembled WGS sequence"/>
</dbReference>
<dbReference type="Gene3D" id="1.10.287.470">
    <property type="entry name" value="Helix hairpin bin"/>
    <property type="match status" value="1"/>
</dbReference>
<dbReference type="PANTHER" id="PTHR32347:SF23">
    <property type="entry name" value="BLL5650 PROTEIN"/>
    <property type="match status" value="1"/>
</dbReference>
<evidence type="ECO:0000256" key="2">
    <source>
        <dbReference type="ARBA" id="ARBA00009477"/>
    </source>
</evidence>
<dbReference type="InterPro" id="IPR058647">
    <property type="entry name" value="BSH_CzcB-like"/>
</dbReference>
<comment type="subcellular location">
    <subcellularLocation>
        <location evidence="1">Cell envelope</location>
    </subcellularLocation>
</comment>
<sequence length="800" mass="87756">MATQSPGFSVPLAEFAATMLAQREISPRARIIAEFVSGFIPEAAVAVYAIHDQDEPAWKPEALLGEIAMQDTVVEYSAGTLGALAEKREPVVYEAAELAREDYAHLNVRRTIQSLAYVPLFVDDETLIGSIEIVSFGKQISEALVQPVLDAAEVAAIGLGSAIIYENERNQQLESITRVTQMYDLEKVFNSTLEIDALVPIICAKFQEILNAQIVNLWVVSDEELLLTGQAGDDPRYELGATQKVGEGIAADVSEKAEPLLIDDPNDERLKGRNAGVDGDAYCVMVAPVIEKEKEVGVIEIVNRLDGSGFDEDDLFLLTTICEAAAGALHNAALLQTERKVEILETLVKVSKEITSTLNLDRVLQAVVDGPQEVIPYERASIALDQHGKLQMKAVSGEARVDKTDANIRRLDELMHWVAGVQQEIFATQHEDKIKAAPPSSEEKFRQYFAESGARGFFALPLTDEQGRVGIISFESSDPDFLNEAHFEMIKVLAGQATVAIRNAEMYKEVPFIGVLEPLLKRRDKFLSMDKHRRRNYMIFAASAAVFLAVFPLPMRLDGDATVAPAATAQIQPEVAGVVRRVLVTEGQRVTKGTIIAEMEDWDLKTALAAAEAKRADAVAQMSHALATGDSTTAGVKRADADYWTAETQRAQQRLEHARLRAPIDGIVATPHVENFAGRHLDVGEPFAEVINTNKAVVDIGIPESEAGLLQEGVKGWVKLEALPTQTFRGTVNVVSPMSATEGDHRVYFARVEVQNPEGSVRSGMQGRGKIEAGWHPAGYVLFRKPFLWAWAKIWSLMPW</sequence>
<feature type="domain" description="GAF" evidence="4">
    <location>
        <begin position="194"/>
        <end position="339"/>
    </location>
</feature>
<evidence type="ECO:0000313" key="6">
    <source>
        <dbReference type="Proteomes" id="UP000779809"/>
    </source>
</evidence>
<feature type="domain" description="GAF" evidence="4">
    <location>
        <begin position="359"/>
        <end position="511"/>
    </location>
</feature>
<dbReference type="Pfam" id="PF25954">
    <property type="entry name" value="Beta-barrel_RND_2"/>
    <property type="match status" value="1"/>
</dbReference>
<dbReference type="GO" id="GO:0022857">
    <property type="term" value="F:transmembrane transporter activity"/>
    <property type="evidence" value="ECO:0007669"/>
    <property type="project" value="InterPro"/>
</dbReference>
<dbReference type="InterPro" id="IPR050465">
    <property type="entry name" value="UPF0194_transport"/>
</dbReference>
<organism evidence="5 6">
    <name type="scientific">Candidatus Korobacter versatilis</name>
    <dbReference type="NCBI Taxonomy" id="658062"/>
    <lineage>
        <taxon>Bacteria</taxon>
        <taxon>Pseudomonadati</taxon>
        <taxon>Acidobacteriota</taxon>
        <taxon>Terriglobia</taxon>
        <taxon>Terriglobales</taxon>
        <taxon>Candidatus Korobacteraceae</taxon>
        <taxon>Candidatus Korobacter</taxon>
    </lineage>
</organism>
<dbReference type="PANTHER" id="PTHR32347">
    <property type="entry name" value="EFFLUX SYSTEM COMPONENT YKNX-RELATED"/>
    <property type="match status" value="1"/>
</dbReference>
<comment type="similarity">
    <text evidence="2">Belongs to the membrane fusion protein (MFP) (TC 8.A.1) family.</text>
</comment>
<dbReference type="InterPro" id="IPR003018">
    <property type="entry name" value="GAF"/>
</dbReference>
<dbReference type="NCBIfam" id="TIGR01730">
    <property type="entry name" value="RND_mfp"/>
    <property type="match status" value="1"/>
</dbReference>
<evidence type="ECO:0000256" key="3">
    <source>
        <dbReference type="ARBA" id="ARBA00023054"/>
    </source>
</evidence>
<dbReference type="InterPro" id="IPR006143">
    <property type="entry name" value="RND_pump_MFP"/>
</dbReference>
<reference evidence="5" key="1">
    <citation type="submission" date="2020-07" db="EMBL/GenBank/DDBJ databases">
        <title>Huge and variable diversity of episymbiotic CPR bacteria and DPANN archaea in groundwater ecosystems.</title>
        <authorList>
            <person name="He C.Y."/>
            <person name="Keren R."/>
            <person name="Whittaker M."/>
            <person name="Farag I.F."/>
            <person name="Doudna J."/>
            <person name="Cate J.H.D."/>
            <person name="Banfield J.F."/>
        </authorList>
    </citation>
    <scope>NUCLEOTIDE SEQUENCE</scope>
    <source>
        <strain evidence="5">NC_groundwater_580_Pr5_B-0.1um_64_19</strain>
    </source>
</reference>
<name>A0A932A7E4_9BACT</name>
<feature type="domain" description="GAF" evidence="4">
    <location>
        <begin position="24"/>
        <end position="169"/>
    </location>
</feature>
<keyword evidence="3" id="KW-0175">Coiled coil</keyword>
<dbReference type="SMART" id="SM00065">
    <property type="entry name" value="GAF"/>
    <property type="match status" value="3"/>
</dbReference>
<dbReference type="GO" id="GO:0016020">
    <property type="term" value="C:membrane"/>
    <property type="evidence" value="ECO:0007669"/>
    <property type="project" value="InterPro"/>
</dbReference>
<evidence type="ECO:0000256" key="1">
    <source>
        <dbReference type="ARBA" id="ARBA00004196"/>
    </source>
</evidence>
<evidence type="ECO:0000259" key="4">
    <source>
        <dbReference type="SMART" id="SM00065"/>
    </source>
</evidence>
<dbReference type="AlphaFoldDB" id="A0A932A7E4"/>
<gene>
    <name evidence="5" type="ORF">HYX28_02010</name>
</gene>
<comment type="caution">
    <text evidence="5">The sequence shown here is derived from an EMBL/GenBank/DDBJ whole genome shotgun (WGS) entry which is preliminary data.</text>
</comment>
<dbReference type="Gene3D" id="2.40.30.170">
    <property type="match status" value="1"/>
</dbReference>
<dbReference type="SUPFAM" id="SSF111369">
    <property type="entry name" value="HlyD-like secretion proteins"/>
    <property type="match status" value="1"/>
</dbReference>
<dbReference type="InterPro" id="IPR029016">
    <property type="entry name" value="GAF-like_dom_sf"/>
</dbReference>
<dbReference type="Gene3D" id="2.40.50.100">
    <property type="match status" value="1"/>
</dbReference>
<dbReference type="EMBL" id="JACPNR010000004">
    <property type="protein sequence ID" value="MBI2677538.1"/>
    <property type="molecule type" value="Genomic_DNA"/>
</dbReference>